<evidence type="ECO:0000313" key="4">
    <source>
        <dbReference type="Proteomes" id="UP000248423"/>
    </source>
</evidence>
<accession>A0A319FC59</accession>
<keyword evidence="4" id="KW-1185">Reference proteome</keyword>
<protein>
    <submittedName>
        <fullName evidence="3">Uncharacterized protein</fullName>
    </submittedName>
</protein>
<dbReference type="VEuPathDB" id="FungiDB:BO78DRAFT_399458"/>
<dbReference type="Proteomes" id="UP000248423">
    <property type="component" value="Unassembled WGS sequence"/>
</dbReference>
<keyword evidence="2" id="KW-0472">Membrane</keyword>
<keyword evidence="2" id="KW-0812">Transmembrane</keyword>
<name>A0A319FC59_ASPSB</name>
<evidence type="ECO:0000256" key="2">
    <source>
        <dbReference type="SAM" id="Phobius"/>
    </source>
</evidence>
<proteinExistence type="predicted"/>
<feature type="region of interest" description="Disordered" evidence="1">
    <location>
        <begin position="1"/>
        <end position="35"/>
    </location>
</feature>
<reference evidence="3 4" key="1">
    <citation type="submission" date="2018-02" db="EMBL/GenBank/DDBJ databases">
        <title>The genomes of Aspergillus section Nigri reveals drivers in fungal speciation.</title>
        <authorList>
            <consortium name="DOE Joint Genome Institute"/>
            <person name="Vesth T.C."/>
            <person name="Nybo J."/>
            <person name="Theobald S."/>
            <person name="Brandl J."/>
            <person name="Frisvad J.C."/>
            <person name="Nielsen K.F."/>
            <person name="Lyhne E.K."/>
            <person name="Kogle M.E."/>
            <person name="Kuo A."/>
            <person name="Riley R."/>
            <person name="Clum A."/>
            <person name="Nolan M."/>
            <person name="Lipzen A."/>
            <person name="Salamov A."/>
            <person name="Henrissat B."/>
            <person name="Wiebenga A."/>
            <person name="De vries R.P."/>
            <person name="Grigoriev I.V."/>
            <person name="Mortensen U.H."/>
            <person name="Andersen M.R."/>
            <person name="Baker S.E."/>
        </authorList>
    </citation>
    <scope>NUCLEOTIDE SEQUENCE [LARGE SCALE GENOMIC DNA]</scope>
    <source>
        <strain evidence="3 4">CBS 121057</strain>
    </source>
</reference>
<keyword evidence="2" id="KW-1133">Transmembrane helix</keyword>
<gene>
    <name evidence="3" type="ORF">BO78DRAFT_399458</name>
</gene>
<evidence type="ECO:0000313" key="3">
    <source>
        <dbReference type="EMBL" id="PYI03763.1"/>
    </source>
</evidence>
<sequence length="87" mass="10222">MKTRSNPVHPEPEGQVQPTTNQLPNTTKNTIQQNHCKHRRQRTTMFSSYWCGCVALFDWIGWFFFPSGLDWRIVRGFGKEMMCIPDC</sequence>
<dbReference type="AlphaFoldDB" id="A0A319FC59"/>
<evidence type="ECO:0000256" key="1">
    <source>
        <dbReference type="SAM" id="MobiDB-lite"/>
    </source>
</evidence>
<dbReference type="EMBL" id="KZ826376">
    <property type="protein sequence ID" value="PYI03763.1"/>
    <property type="molecule type" value="Genomic_DNA"/>
</dbReference>
<organism evidence="3 4">
    <name type="scientific">Aspergillus sclerotiicarbonarius (strain CBS 121057 / IBT 28362)</name>
    <dbReference type="NCBI Taxonomy" id="1448318"/>
    <lineage>
        <taxon>Eukaryota</taxon>
        <taxon>Fungi</taxon>
        <taxon>Dikarya</taxon>
        <taxon>Ascomycota</taxon>
        <taxon>Pezizomycotina</taxon>
        <taxon>Eurotiomycetes</taxon>
        <taxon>Eurotiomycetidae</taxon>
        <taxon>Eurotiales</taxon>
        <taxon>Aspergillaceae</taxon>
        <taxon>Aspergillus</taxon>
        <taxon>Aspergillus subgen. Circumdati</taxon>
    </lineage>
</organism>
<feature type="compositionally biased region" description="Polar residues" evidence="1">
    <location>
        <begin position="16"/>
        <end position="34"/>
    </location>
</feature>
<feature type="transmembrane region" description="Helical" evidence="2">
    <location>
        <begin position="47"/>
        <end position="65"/>
    </location>
</feature>